<accession>A0A3S4HUA5</accession>
<dbReference type="Gene3D" id="1.10.10.10">
    <property type="entry name" value="Winged helix-like DNA-binding domain superfamily/Winged helix DNA-binding domain"/>
    <property type="match status" value="1"/>
</dbReference>
<feature type="domain" description="Cyclic nucleotide-binding" evidence="5">
    <location>
        <begin position="26"/>
        <end position="96"/>
    </location>
</feature>
<dbReference type="Pfam" id="PF13545">
    <property type="entry name" value="HTH_Crp_2"/>
    <property type="match status" value="1"/>
</dbReference>
<evidence type="ECO:0000259" key="6">
    <source>
        <dbReference type="PROSITE" id="PS51063"/>
    </source>
</evidence>
<feature type="compositionally biased region" description="Basic and acidic residues" evidence="4">
    <location>
        <begin position="391"/>
        <end position="405"/>
    </location>
</feature>
<evidence type="ECO:0000259" key="5">
    <source>
        <dbReference type="PROSITE" id="PS50042"/>
    </source>
</evidence>
<protein>
    <submittedName>
        <fullName evidence="7">Fumarate and nitrate reduction regulatory protein</fullName>
    </submittedName>
</protein>
<evidence type="ECO:0000256" key="2">
    <source>
        <dbReference type="ARBA" id="ARBA00023125"/>
    </source>
</evidence>
<gene>
    <name evidence="7" type="primary">fnr_2</name>
    <name evidence="7" type="ORF">NCTC9695_05332</name>
</gene>
<dbReference type="EMBL" id="LR134182">
    <property type="protein sequence ID" value="VEB44828.1"/>
    <property type="molecule type" value="Genomic_DNA"/>
</dbReference>
<keyword evidence="2" id="KW-0238">DNA-binding</keyword>
<feature type="region of interest" description="Disordered" evidence="4">
    <location>
        <begin position="332"/>
        <end position="405"/>
    </location>
</feature>
<evidence type="ECO:0000256" key="4">
    <source>
        <dbReference type="SAM" id="MobiDB-lite"/>
    </source>
</evidence>
<dbReference type="PROSITE" id="PS50042">
    <property type="entry name" value="CNMP_BINDING_3"/>
    <property type="match status" value="1"/>
</dbReference>
<dbReference type="InterPro" id="IPR036388">
    <property type="entry name" value="WH-like_DNA-bd_sf"/>
</dbReference>
<dbReference type="CDD" id="cd00038">
    <property type="entry name" value="CAP_ED"/>
    <property type="match status" value="1"/>
</dbReference>
<dbReference type="PROSITE" id="PS51063">
    <property type="entry name" value="HTH_CRP_2"/>
    <property type="match status" value="1"/>
</dbReference>
<dbReference type="CDD" id="cd00092">
    <property type="entry name" value="HTH_CRP"/>
    <property type="match status" value="1"/>
</dbReference>
<dbReference type="SUPFAM" id="SSF51206">
    <property type="entry name" value="cAMP-binding domain-like"/>
    <property type="match status" value="1"/>
</dbReference>
<dbReference type="SMART" id="SM00419">
    <property type="entry name" value="HTH_CRP"/>
    <property type="match status" value="1"/>
</dbReference>
<evidence type="ECO:0000313" key="7">
    <source>
        <dbReference type="EMBL" id="VEB44828.1"/>
    </source>
</evidence>
<dbReference type="InterPro" id="IPR012318">
    <property type="entry name" value="HTH_CRP"/>
</dbReference>
<dbReference type="InterPro" id="IPR050397">
    <property type="entry name" value="Env_Response_Regulators"/>
</dbReference>
<evidence type="ECO:0000256" key="1">
    <source>
        <dbReference type="ARBA" id="ARBA00023015"/>
    </source>
</evidence>
<keyword evidence="3" id="KW-0804">Transcription</keyword>
<dbReference type="SMART" id="SM00100">
    <property type="entry name" value="cNMP"/>
    <property type="match status" value="1"/>
</dbReference>
<dbReference type="PANTHER" id="PTHR24567">
    <property type="entry name" value="CRP FAMILY TRANSCRIPTIONAL REGULATORY PROTEIN"/>
    <property type="match status" value="1"/>
</dbReference>
<dbReference type="GO" id="GO:0003677">
    <property type="term" value="F:DNA binding"/>
    <property type="evidence" value="ECO:0007669"/>
    <property type="project" value="UniProtKB-KW"/>
</dbReference>
<dbReference type="InterPro" id="IPR036390">
    <property type="entry name" value="WH_DNA-bd_sf"/>
</dbReference>
<reference evidence="7 8" key="1">
    <citation type="submission" date="2018-12" db="EMBL/GenBank/DDBJ databases">
        <authorList>
            <consortium name="Pathogen Informatics"/>
        </authorList>
    </citation>
    <scope>NUCLEOTIDE SEQUENCE [LARGE SCALE GENOMIC DNA]</scope>
    <source>
        <strain evidence="7 8">NCTC9695</strain>
    </source>
</reference>
<dbReference type="Pfam" id="PF00027">
    <property type="entry name" value="cNMP_binding"/>
    <property type="match status" value="1"/>
</dbReference>
<dbReference type="FunFam" id="1.10.10.10:FF:000028">
    <property type="entry name" value="Fumarate/nitrate reduction transcriptional regulator Fnr"/>
    <property type="match status" value="1"/>
</dbReference>
<dbReference type="PANTHER" id="PTHR24567:SF75">
    <property type="entry name" value="FUMARATE AND NITRATE REDUCTION REGULATORY PROTEIN"/>
    <property type="match status" value="1"/>
</dbReference>
<organism evidence="7 8">
    <name type="scientific">Chromobacterium violaceum</name>
    <dbReference type="NCBI Taxonomy" id="536"/>
    <lineage>
        <taxon>Bacteria</taxon>
        <taxon>Pseudomonadati</taxon>
        <taxon>Pseudomonadota</taxon>
        <taxon>Betaproteobacteria</taxon>
        <taxon>Neisseriales</taxon>
        <taxon>Chromobacteriaceae</taxon>
        <taxon>Chromobacterium</taxon>
    </lineage>
</organism>
<dbReference type="FunFam" id="2.60.120.10:FF:000004">
    <property type="entry name" value="Fumarate/nitrate reduction transcriptional regulator Fnr"/>
    <property type="match status" value="1"/>
</dbReference>
<keyword evidence="1" id="KW-0805">Transcription regulation</keyword>
<dbReference type="GO" id="GO:0005829">
    <property type="term" value="C:cytosol"/>
    <property type="evidence" value="ECO:0007669"/>
    <property type="project" value="TreeGrafter"/>
</dbReference>
<dbReference type="SUPFAM" id="SSF46785">
    <property type="entry name" value="Winged helix' DNA-binding domain"/>
    <property type="match status" value="1"/>
</dbReference>
<evidence type="ECO:0000313" key="8">
    <source>
        <dbReference type="Proteomes" id="UP000275777"/>
    </source>
</evidence>
<dbReference type="AlphaFoldDB" id="A0A3S4HUA5"/>
<dbReference type="Proteomes" id="UP000275777">
    <property type="component" value="Chromosome"/>
</dbReference>
<dbReference type="NCBIfam" id="NF008365">
    <property type="entry name" value="PRK11161.1"/>
    <property type="match status" value="1"/>
</dbReference>
<dbReference type="InterPro" id="IPR018490">
    <property type="entry name" value="cNMP-bd_dom_sf"/>
</dbReference>
<dbReference type="PRINTS" id="PR00034">
    <property type="entry name" value="HTHCRP"/>
</dbReference>
<sequence>MSEQNHTSLHTLKISCSSCSLRELCLPVGLNREEMGQLDAVIRQSRRLKRGEYLFRSGESFKSLYAIRTGFFKTCVASQDGREQVTGFLMSGELMGLDGISSSNHSCDAVALEDSEVCELPFTRMESLCRDIPSLQHHFYRLMSREIVRDQNVMLLLGNMKAEERIAAFLLNLSQRLSTRGFAANDFILRMSREEIGSFLGLKLETVSRTLSKFQQQGWITVDHKHIQLVQLAELKNLISAACTPTATEPAERLCDKGRRAACLFSCLRDPEPQRGQALGVRPAGRRDEAARRFRQRPFPAGCSSASICGASTPRSRARSAASSSVSAAVRSAGASQDSLGSQAQREPSSCRGQSASSGESQPRNWAGLSGAGAGGLADRRTSRRSGRLSGSHESRPAAGEARRDGGTVAAVWLFWSLSSARHR</sequence>
<dbReference type="Gene3D" id="2.60.120.10">
    <property type="entry name" value="Jelly Rolls"/>
    <property type="match status" value="1"/>
</dbReference>
<dbReference type="InterPro" id="IPR014710">
    <property type="entry name" value="RmlC-like_jellyroll"/>
</dbReference>
<name>A0A3S4HUA5_CHRVL</name>
<proteinExistence type="predicted"/>
<dbReference type="InterPro" id="IPR000595">
    <property type="entry name" value="cNMP-bd_dom"/>
</dbReference>
<feature type="domain" description="HTH crp-type" evidence="6">
    <location>
        <begin position="160"/>
        <end position="233"/>
    </location>
</feature>
<feature type="compositionally biased region" description="Polar residues" evidence="4">
    <location>
        <begin position="337"/>
        <end position="364"/>
    </location>
</feature>
<dbReference type="GO" id="GO:0003700">
    <property type="term" value="F:DNA-binding transcription factor activity"/>
    <property type="evidence" value="ECO:0007669"/>
    <property type="project" value="TreeGrafter"/>
</dbReference>
<evidence type="ECO:0000256" key="3">
    <source>
        <dbReference type="ARBA" id="ARBA00023163"/>
    </source>
</evidence>